<evidence type="ECO:0000313" key="2">
    <source>
        <dbReference type="EMBL" id="AWP12826.1"/>
    </source>
</evidence>
<reference evidence="2 3" key="1">
    <citation type="submission" date="2017-12" db="EMBL/GenBank/DDBJ databases">
        <title>Integrating genomic resources of turbot (Scophthalmus maximus) in depth evaluation of genetic and physical mapping variation across individuals.</title>
        <authorList>
            <person name="Martinez P."/>
        </authorList>
    </citation>
    <scope>NUCLEOTIDE SEQUENCE [LARGE SCALE GENOMIC DNA]</scope>
</reference>
<dbReference type="EMBL" id="CP026256">
    <property type="protein sequence ID" value="AWP12826.1"/>
    <property type="molecule type" value="Genomic_DNA"/>
</dbReference>
<dbReference type="PANTHER" id="PTHR15337">
    <property type="entry name" value="ANTERIOR GRADIENT PROTEIN-RELATED"/>
    <property type="match status" value="1"/>
</dbReference>
<dbReference type="AlphaFoldDB" id="A0A2U9CAM9"/>
<dbReference type="Gene3D" id="3.40.30.10">
    <property type="entry name" value="Glutaredoxin"/>
    <property type="match status" value="1"/>
</dbReference>
<dbReference type="PANTHER" id="PTHR15337:SF11">
    <property type="entry name" value="THIOREDOXIN DOMAIN-CONTAINING PROTEIN"/>
    <property type="match status" value="1"/>
</dbReference>
<name>A0A2U9CAM9_SCOMX</name>
<sequence>MPPFFLEHYYNDYFKATVECCRVVVVKLNRFLSAALKKAFVAKKPIQKMAKEDFIMVNLVEETEDPNMAPDGHYVPRILFIDPSMTVRRDIAGKYNNRLYTYQPEDMDLLAKNMKKAKRLLLHTEL</sequence>
<proteinExistence type="predicted"/>
<dbReference type="Proteomes" id="UP000246464">
    <property type="component" value="Chromosome 14"/>
</dbReference>
<keyword evidence="3" id="KW-1185">Reference proteome</keyword>
<protein>
    <submittedName>
        <fullName evidence="2">Anterior gradient protein 3-like</fullName>
    </submittedName>
</protein>
<organism evidence="2 3">
    <name type="scientific">Scophthalmus maximus</name>
    <name type="common">Turbot</name>
    <name type="synonym">Psetta maxima</name>
    <dbReference type="NCBI Taxonomy" id="52904"/>
    <lineage>
        <taxon>Eukaryota</taxon>
        <taxon>Metazoa</taxon>
        <taxon>Chordata</taxon>
        <taxon>Craniata</taxon>
        <taxon>Vertebrata</taxon>
        <taxon>Euteleostomi</taxon>
        <taxon>Actinopterygii</taxon>
        <taxon>Neopterygii</taxon>
        <taxon>Teleostei</taxon>
        <taxon>Neoteleostei</taxon>
        <taxon>Acanthomorphata</taxon>
        <taxon>Carangaria</taxon>
        <taxon>Pleuronectiformes</taxon>
        <taxon>Pleuronectoidei</taxon>
        <taxon>Scophthalmidae</taxon>
        <taxon>Scophthalmus</taxon>
    </lineage>
</organism>
<accession>A0A2U9CAM9</accession>
<gene>
    <name evidence="2" type="ORF">SMAX5B_018631</name>
</gene>
<dbReference type="Pfam" id="PF13899">
    <property type="entry name" value="Thioredoxin_7"/>
    <property type="match status" value="1"/>
</dbReference>
<dbReference type="InterPro" id="IPR051099">
    <property type="entry name" value="AGR/TXD"/>
</dbReference>
<keyword evidence="1" id="KW-0732">Signal</keyword>
<evidence type="ECO:0000256" key="1">
    <source>
        <dbReference type="ARBA" id="ARBA00022729"/>
    </source>
</evidence>
<dbReference type="GO" id="GO:0005783">
    <property type="term" value="C:endoplasmic reticulum"/>
    <property type="evidence" value="ECO:0007669"/>
    <property type="project" value="TreeGrafter"/>
</dbReference>
<evidence type="ECO:0000313" key="3">
    <source>
        <dbReference type="Proteomes" id="UP000246464"/>
    </source>
</evidence>